<comment type="caution">
    <text evidence="2">The sequence shown here is derived from an EMBL/GenBank/DDBJ whole genome shotgun (WGS) entry which is preliminary data.</text>
</comment>
<keyword evidence="3" id="KW-1185">Reference proteome</keyword>
<dbReference type="CDD" id="cd09620">
    <property type="entry name" value="CBM9_like_3"/>
    <property type="match status" value="1"/>
</dbReference>
<dbReference type="InterPro" id="IPR010502">
    <property type="entry name" value="Carb-bd_dom_fam9"/>
</dbReference>
<dbReference type="PANTHER" id="PTHR35532">
    <property type="entry name" value="SIMILAR TO POLYHYDROXYALKANOATE DEPOLYMERASE"/>
    <property type="match status" value="1"/>
</dbReference>
<dbReference type="PANTHER" id="PTHR35532:SF5">
    <property type="entry name" value="CARBOHYDRATE-BINDING DOMAIN-CONTAINING PROTEIN"/>
    <property type="match status" value="1"/>
</dbReference>
<proteinExistence type="predicted"/>
<name>A0A1V6LSG9_9FLAO</name>
<dbReference type="RefSeq" id="WP_080318901.1">
    <property type="nucleotide sequence ID" value="NZ_MTBC01000004.1"/>
</dbReference>
<dbReference type="Proteomes" id="UP000191680">
    <property type="component" value="Unassembled WGS sequence"/>
</dbReference>
<feature type="domain" description="Carbohydrate-binding" evidence="1">
    <location>
        <begin position="44"/>
        <end position="197"/>
    </location>
</feature>
<evidence type="ECO:0000313" key="3">
    <source>
        <dbReference type="Proteomes" id="UP000191680"/>
    </source>
</evidence>
<dbReference type="OrthoDB" id="9786766at2"/>
<evidence type="ECO:0000313" key="2">
    <source>
        <dbReference type="EMBL" id="OQD43124.1"/>
    </source>
</evidence>
<dbReference type="GO" id="GO:0004553">
    <property type="term" value="F:hydrolase activity, hydrolyzing O-glycosyl compounds"/>
    <property type="evidence" value="ECO:0007669"/>
    <property type="project" value="InterPro"/>
</dbReference>
<sequence length="359" mass="41408">MKVNIIKSTILILLLIGGVANTLAQNIRTPRTYVVHKAESAIKIDGKADEKTWNNAPWSADFIDIEGNKTPKYKTNLKMLWDEENLYFYAHLEEPHVWATLKQRDTIIFYNNDFEVFIDPDGDTQNYMEFEMNALNTVWDLLMVKAYRDGGPIIYNWDINGLKSAVSVEGSINNASDTDKSWSIEIAMPWSVLKEPSGSNKLPIGDFWRINFSRVNWDFELNDGKYYRKKDAKGNFLPEYNWVWSPQGVINMHEPEHWGYAYFSEKTKGDSFIIPKDEQIKWYLYSLYRAQKSYTEKYGRPANALTVLGLEPHTILGKTIIVKFTNTIGGWFITAVSPFTGNQLTVQEDGDFQLKKTDS</sequence>
<dbReference type="Gene3D" id="2.60.40.1190">
    <property type="match status" value="1"/>
</dbReference>
<dbReference type="AlphaFoldDB" id="A0A1V6LSG9"/>
<organism evidence="2 3">
    <name type="scientific">Croceivirga radicis</name>
    <dbReference type="NCBI Taxonomy" id="1929488"/>
    <lineage>
        <taxon>Bacteria</taxon>
        <taxon>Pseudomonadati</taxon>
        <taxon>Bacteroidota</taxon>
        <taxon>Flavobacteriia</taxon>
        <taxon>Flavobacteriales</taxon>
        <taxon>Flavobacteriaceae</taxon>
        <taxon>Croceivirga</taxon>
    </lineage>
</organism>
<accession>A0A1V6LSG9</accession>
<reference evidence="2 3" key="1">
    <citation type="submission" date="2016-12" db="EMBL/GenBank/DDBJ databases">
        <authorList>
            <person name="Song W.-J."/>
            <person name="Kurnit D.M."/>
        </authorList>
    </citation>
    <scope>NUCLEOTIDE SEQUENCE [LARGE SCALE GENOMIC DNA]</scope>
    <source>
        <strain evidence="2 3">HSG9</strain>
    </source>
</reference>
<dbReference type="EMBL" id="MTBC01000004">
    <property type="protein sequence ID" value="OQD43124.1"/>
    <property type="molecule type" value="Genomic_DNA"/>
</dbReference>
<evidence type="ECO:0000259" key="1">
    <source>
        <dbReference type="Pfam" id="PF06452"/>
    </source>
</evidence>
<dbReference type="GO" id="GO:0016052">
    <property type="term" value="P:carbohydrate catabolic process"/>
    <property type="evidence" value="ECO:0007669"/>
    <property type="project" value="InterPro"/>
</dbReference>
<gene>
    <name evidence="2" type="ORF">BUL40_08535</name>
</gene>
<protein>
    <submittedName>
        <fullName evidence="2">Carbohydrate-binding family 9-like protein</fullName>
    </submittedName>
</protein>
<dbReference type="Pfam" id="PF06452">
    <property type="entry name" value="CBM9_1"/>
    <property type="match status" value="1"/>
</dbReference>
<dbReference type="GO" id="GO:0030246">
    <property type="term" value="F:carbohydrate binding"/>
    <property type="evidence" value="ECO:0007669"/>
    <property type="project" value="InterPro"/>
</dbReference>
<dbReference type="SUPFAM" id="SSF49344">
    <property type="entry name" value="CBD9-like"/>
    <property type="match status" value="1"/>
</dbReference>